<feature type="non-terminal residue" evidence="3">
    <location>
        <position position="712"/>
    </location>
</feature>
<keyword evidence="1" id="KW-1133">Transmembrane helix</keyword>
<keyword evidence="2" id="KW-0732">Signal</keyword>
<keyword evidence="4" id="KW-1185">Reference proteome</keyword>
<proteinExistence type="predicted"/>
<dbReference type="AlphaFoldDB" id="A0A8J2K4S6"/>
<keyword evidence="1" id="KW-0812">Transmembrane</keyword>
<dbReference type="EMBL" id="CAJVCH010156672">
    <property type="protein sequence ID" value="CAG7727996.1"/>
    <property type="molecule type" value="Genomic_DNA"/>
</dbReference>
<feature type="signal peptide" evidence="2">
    <location>
        <begin position="1"/>
        <end position="24"/>
    </location>
</feature>
<feature type="transmembrane region" description="Helical" evidence="1">
    <location>
        <begin position="31"/>
        <end position="51"/>
    </location>
</feature>
<feature type="transmembrane region" description="Helical" evidence="1">
    <location>
        <begin position="435"/>
        <end position="456"/>
    </location>
</feature>
<evidence type="ECO:0000256" key="1">
    <source>
        <dbReference type="SAM" id="Phobius"/>
    </source>
</evidence>
<accession>A0A8J2K4S6</accession>
<name>A0A8J2K4S6_9HEXA</name>
<evidence type="ECO:0000313" key="3">
    <source>
        <dbReference type="EMBL" id="CAG7727996.1"/>
    </source>
</evidence>
<evidence type="ECO:0008006" key="5">
    <source>
        <dbReference type="Google" id="ProtNLM"/>
    </source>
</evidence>
<feature type="chain" id="PRO_5035272248" description="Ionotropic glutamate receptor C-terminal domain-containing protein" evidence="2">
    <location>
        <begin position="25"/>
        <end position="712"/>
    </location>
</feature>
<dbReference type="Proteomes" id="UP000708208">
    <property type="component" value="Unassembled WGS sequence"/>
</dbReference>
<protein>
    <recommendedName>
        <fullName evidence="5">Ionotropic glutamate receptor C-terminal domain-containing protein</fullName>
    </recommendedName>
</protein>
<feature type="transmembrane region" description="Helical" evidence="1">
    <location>
        <begin position="385"/>
        <end position="405"/>
    </location>
</feature>
<evidence type="ECO:0000256" key="2">
    <source>
        <dbReference type="SAM" id="SignalP"/>
    </source>
</evidence>
<evidence type="ECO:0000313" key="4">
    <source>
        <dbReference type="Proteomes" id="UP000708208"/>
    </source>
</evidence>
<keyword evidence="1" id="KW-0472">Membrane</keyword>
<comment type="caution">
    <text evidence="3">The sequence shown here is derived from an EMBL/GenBank/DDBJ whole genome shotgun (WGS) entry which is preliminary data.</text>
</comment>
<gene>
    <name evidence="3" type="ORF">AFUS01_LOCUS16808</name>
</gene>
<dbReference type="OrthoDB" id="8298634at2759"/>
<sequence length="712" mass="81227">RMIAYVNAGHVLILLLVCPKAADLQMESVKMFTILQTFLLLHGTVVTAVGIKLNHIYKKKIISPVPFAPFENCVLKLITLSTTKFTYNFPDELQEISHFYNTKTLTPTINRDMFRRMATNPNSWENKPIKNFVRITRRFARCYAYFYLQEMIDFVVPRQGALFKTITTQTRLQHENPDYLIISTKTAPQDHSRFAFSIDPRGYQFHISHARVIFLRQGFYSQLLCIACLIQFGSTQGDLIFESVTDLDLFAIDKLAMEIHRNLRKALVVHTAIFVPASCSPLMTSIKSFECAQGVLMHLLNFTVGLARNDKIFDSSVFNIRNPPSAVMIGNIFASNSLPQWIGNNSRAFSYDWLVTAEHFNTFTFVWVITEPSLTHSALWDGLEIISWILVLMSVLLMILALKLVRKRGAPAVSPLQIVIFLMLDQGQLPSQNSLKILGIQASALVSLWAMACILISNCYKGNMFSLLTAISTPQVPQNLDEVLELKTHLMTRVSYQAANQEMKSLVHNTIFELKQYGSLSFKLNETISRLSNKVVFTNAQTSEIAFSQSDRGIKSNSTYLNMPGKFPQLPKTYIYIGNAEDVSLYSLLLAVAKKKPLILPGPTIDLFWQRRPLLVLRNFFTEVYMQQVFRIVESGLWSLWDKYANVNSNLRAVKDFIYLVRRSKYESEKFSSVHDILKKMPGQRWWNILGLIWGNSIFTRSTMVTGGLKTE</sequence>
<organism evidence="3 4">
    <name type="scientific">Allacma fusca</name>
    <dbReference type="NCBI Taxonomy" id="39272"/>
    <lineage>
        <taxon>Eukaryota</taxon>
        <taxon>Metazoa</taxon>
        <taxon>Ecdysozoa</taxon>
        <taxon>Arthropoda</taxon>
        <taxon>Hexapoda</taxon>
        <taxon>Collembola</taxon>
        <taxon>Symphypleona</taxon>
        <taxon>Sminthuridae</taxon>
        <taxon>Allacma</taxon>
    </lineage>
</organism>
<feature type="non-terminal residue" evidence="3">
    <location>
        <position position="1"/>
    </location>
</feature>
<reference evidence="3" key="1">
    <citation type="submission" date="2021-06" db="EMBL/GenBank/DDBJ databases">
        <authorList>
            <person name="Hodson N. C."/>
            <person name="Mongue J. A."/>
            <person name="Jaron S. K."/>
        </authorList>
    </citation>
    <scope>NUCLEOTIDE SEQUENCE</scope>
</reference>